<dbReference type="Proteomes" id="UP000605518">
    <property type="component" value="Segment"/>
</dbReference>
<name>A0A7S5UUD9_9CAUD</name>
<evidence type="ECO:0000313" key="1">
    <source>
        <dbReference type="EMBL" id="QIG68018.1"/>
    </source>
</evidence>
<dbReference type="EMBL" id="MN988486">
    <property type="protein sequence ID" value="QIG68018.1"/>
    <property type="molecule type" value="Genomic_DNA"/>
</dbReference>
<evidence type="ECO:0000313" key="2">
    <source>
        <dbReference type="Proteomes" id="UP000605518"/>
    </source>
</evidence>
<gene>
    <name evidence="1" type="ORF">EVB55_083</name>
</gene>
<accession>A0A7S5UUD9</accession>
<proteinExistence type="predicted"/>
<keyword evidence="2" id="KW-1185">Reference proteome</keyword>
<organism evidence="1 2">
    <name type="scientific">Rhizobium phage RHph_Y68</name>
    <dbReference type="NCBI Taxonomy" id="2509787"/>
    <lineage>
        <taxon>Viruses</taxon>
        <taxon>Duplodnaviria</taxon>
        <taxon>Heunggongvirae</taxon>
        <taxon>Uroviricota</taxon>
        <taxon>Caudoviricetes</taxon>
        <taxon>Pootjesviridae</taxon>
        <taxon>Staniewskivirinae</taxon>
        <taxon>Trinifflemingvirus</taxon>
        <taxon>Trinifflemingvirus Y68</taxon>
    </lineage>
</organism>
<sequence length="178" mass="20181">MNQDMINLLVTSGGFSRTNNYKVELVLPQALAGDYQDAIDMIDLSCSGAEIPGVALDTWKVHNGPSLEPEQANSSYQQDIDLLFYVSKSFVERLLFKDWMSLAVDDVTRRVGYYDDYIGEVIVWPMKRGYDPESSKLIGCRLTQAYPKFVGKIQYAYGAEGEIAMLPVTFTYYNHEFI</sequence>
<protein>
    <submittedName>
        <fullName evidence="1">Putative baseplate tail tube initiator protein</fullName>
    </submittedName>
</protein>
<reference evidence="1" key="1">
    <citation type="submission" date="2020-01" db="EMBL/GenBank/DDBJ databases">
        <title>Patterns of diversity and host range of bacteriophage communities associated with bean-nodulatin bacteria.</title>
        <authorList>
            <person name="Vann Cauwenberghe J."/>
            <person name="Santamaria R.I."/>
            <person name="Bustos P."/>
            <person name="Juarez S."/>
            <person name="Gonzalez V."/>
        </authorList>
    </citation>
    <scope>NUCLEOTIDE SEQUENCE</scope>
</reference>